<dbReference type="Pfam" id="PF05258">
    <property type="entry name" value="DciA"/>
    <property type="match status" value="1"/>
</dbReference>
<evidence type="ECO:0000313" key="1">
    <source>
        <dbReference type="EMBL" id="EAV46839.1"/>
    </source>
</evidence>
<name>A0P5M9_9PROT</name>
<protein>
    <submittedName>
        <fullName evidence="1">Uncharacterized protein</fullName>
    </submittedName>
</protein>
<dbReference type="Proteomes" id="UP000054262">
    <property type="component" value="Unassembled WGS sequence"/>
</dbReference>
<keyword evidence="2" id="KW-1185">Reference proteome</keyword>
<dbReference type="InterPro" id="IPR007922">
    <property type="entry name" value="DciA-like"/>
</dbReference>
<proteinExistence type="predicted"/>
<organism evidence="1 2">
    <name type="scientific">Methylophilales bacterium HTCC2181</name>
    <dbReference type="NCBI Taxonomy" id="383631"/>
    <lineage>
        <taxon>Bacteria</taxon>
        <taxon>Pseudomonadati</taxon>
        <taxon>Pseudomonadota</taxon>
        <taxon>Betaproteobacteria</taxon>
        <taxon>Nitrosomonadales</taxon>
        <taxon>OM43 clade</taxon>
    </lineage>
</organism>
<dbReference type="EMBL" id="AAUX01000001">
    <property type="protein sequence ID" value="EAV46839.1"/>
    <property type="molecule type" value="Genomic_DNA"/>
</dbReference>
<evidence type="ECO:0000313" key="2">
    <source>
        <dbReference type="Proteomes" id="UP000054262"/>
    </source>
</evidence>
<accession>A0P5M9</accession>
<gene>
    <name evidence="1" type="ORF">MB2181_02160</name>
</gene>
<reference evidence="1 2" key="1">
    <citation type="submission" date="2006-11" db="EMBL/GenBank/DDBJ databases">
        <authorList>
            <person name="Giovannoni S."/>
            <person name="Vergin K."/>
            <person name="Ferriera S."/>
            <person name="Johnson J."/>
            <person name="Kravitz S."/>
            <person name="Beeson K."/>
            <person name="Sutton G."/>
            <person name="Rogers Y.-H."/>
            <person name="Friedman R."/>
            <person name="Frazier M."/>
            <person name="Venter J.C."/>
        </authorList>
    </citation>
    <scope>NUCLEOTIDE SEQUENCE [LARGE SCALE GENOMIC DNA]</scope>
    <source>
        <strain evidence="1 2">HTCC2181</strain>
    </source>
</reference>
<dbReference type="AlphaFoldDB" id="A0P5M9"/>
<comment type="caution">
    <text evidence="1">The sequence shown here is derived from an EMBL/GenBank/DDBJ whole genome shotgun (WGS) entry which is preliminary data.</text>
</comment>
<sequence>MEPIKKLFEKDFFSDLLEKKIEIDLFQQIVNNILPKNMVNLCKVSKLSKNTLYIYAPSNGFAHKIKLMSKNIIKGVNASLDKEKHISSLKVRVKVADRIIPKHGEGISIKGIAKLNDLSKKLSVSPLKKTLFSILKK</sequence>